<evidence type="ECO:0000256" key="3">
    <source>
        <dbReference type="ARBA" id="ARBA00022833"/>
    </source>
</evidence>
<evidence type="ECO:0000259" key="5">
    <source>
        <dbReference type="PROSITE" id="PS51792"/>
    </source>
</evidence>
<dbReference type="PROSITE" id="PS51792">
    <property type="entry name" value="YIPPEE"/>
    <property type="match status" value="1"/>
</dbReference>
<proteinExistence type="inferred from homology"/>
<dbReference type="InterPro" id="IPR039058">
    <property type="entry name" value="Yippee_fam"/>
</dbReference>
<dbReference type="GO" id="GO:0046872">
    <property type="term" value="F:metal ion binding"/>
    <property type="evidence" value="ECO:0007669"/>
    <property type="project" value="UniProtKB-KW"/>
</dbReference>
<dbReference type="InterPro" id="IPR034751">
    <property type="entry name" value="Yippee"/>
</dbReference>
<dbReference type="Pfam" id="PF03226">
    <property type="entry name" value="Yippee-Mis18"/>
    <property type="match status" value="1"/>
</dbReference>
<sequence length="120" mass="13455">MVCGAIFEGKPVDPSPFAVHFISVNALKLIFFYFHLKSSNFCSANISVGDEEERVLFSGMHTVADIFCCCCGQNVGWKYVAAQEKTQKYKEGKFVLERGRIADGTDLEFYVDAHPSSERE</sequence>
<name>A0A9E7FKE1_9LILI</name>
<evidence type="ECO:0000313" key="7">
    <source>
        <dbReference type="Proteomes" id="UP001055439"/>
    </source>
</evidence>
<reference evidence="6" key="1">
    <citation type="submission" date="2022-05" db="EMBL/GenBank/DDBJ databases">
        <title>The Musa troglodytarum L. genome provides insights into the mechanism of non-climacteric behaviour and enrichment of carotenoids.</title>
        <authorList>
            <person name="Wang J."/>
        </authorList>
    </citation>
    <scope>NUCLEOTIDE SEQUENCE</scope>
    <source>
        <tissue evidence="6">Leaf</tissue>
    </source>
</reference>
<dbReference type="OrthoDB" id="6407410at2759"/>
<comment type="similarity">
    <text evidence="1 4">Belongs to the yippee family.</text>
</comment>
<keyword evidence="2" id="KW-0479">Metal-binding</keyword>
<dbReference type="EMBL" id="CP097506">
    <property type="protein sequence ID" value="URD96697.1"/>
    <property type="molecule type" value="Genomic_DNA"/>
</dbReference>
<dbReference type="Proteomes" id="UP001055439">
    <property type="component" value="Chromosome 4"/>
</dbReference>
<dbReference type="PANTHER" id="PTHR13848">
    <property type="entry name" value="PROTEIN YIPPEE-LIKE CG15309-RELATED"/>
    <property type="match status" value="1"/>
</dbReference>
<dbReference type="AlphaFoldDB" id="A0A9E7FKE1"/>
<dbReference type="InterPro" id="IPR004910">
    <property type="entry name" value="Yippee/Mis18/Cereblon"/>
</dbReference>
<evidence type="ECO:0000313" key="6">
    <source>
        <dbReference type="EMBL" id="URD96697.1"/>
    </source>
</evidence>
<keyword evidence="7" id="KW-1185">Reference proteome</keyword>
<evidence type="ECO:0000256" key="2">
    <source>
        <dbReference type="ARBA" id="ARBA00022723"/>
    </source>
</evidence>
<gene>
    <name evidence="6" type="ORF">MUK42_30457</name>
</gene>
<keyword evidence="3" id="KW-0862">Zinc</keyword>
<accession>A0A9E7FKE1</accession>
<feature type="domain" description="Yippee" evidence="5">
    <location>
        <begin position="10"/>
        <end position="105"/>
    </location>
</feature>
<evidence type="ECO:0000256" key="4">
    <source>
        <dbReference type="RuleBase" id="RU110713"/>
    </source>
</evidence>
<protein>
    <recommendedName>
        <fullName evidence="4">Protein yippee-like</fullName>
    </recommendedName>
</protein>
<evidence type="ECO:0000256" key="1">
    <source>
        <dbReference type="ARBA" id="ARBA00005613"/>
    </source>
</evidence>
<organism evidence="6 7">
    <name type="scientific">Musa troglodytarum</name>
    <name type="common">fe'i banana</name>
    <dbReference type="NCBI Taxonomy" id="320322"/>
    <lineage>
        <taxon>Eukaryota</taxon>
        <taxon>Viridiplantae</taxon>
        <taxon>Streptophyta</taxon>
        <taxon>Embryophyta</taxon>
        <taxon>Tracheophyta</taxon>
        <taxon>Spermatophyta</taxon>
        <taxon>Magnoliopsida</taxon>
        <taxon>Liliopsida</taxon>
        <taxon>Zingiberales</taxon>
        <taxon>Musaceae</taxon>
        <taxon>Musa</taxon>
    </lineage>
</organism>